<dbReference type="RefSeq" id="WP_289409682.1">
    <property type="nucleotide sequence ID" value="NZ_JAUCDY010000001.1"/>
</dbReference>
<proteinExistence type="inferred from homology"/>
<sequence length="489" mass="51842">MPMPLNQLLPQAPSSVLIRELTLDSRQVKPGDLFLAVPGAQADGRLYITDAIARGAAAVAYESEGAPDIQDSAAMLLPVKDLQGQLSAIAGRFYGEPSRALTMVGVTGTNGKTTVSQLLAQALEALGEKCAVIGTLGNGFLGALKAGVHTTPDPIQLQAALADIQLAGAGAVAMEVSSHGLQQQRLAAVDMDVAVLTNLTRDHLDYHGSMRAYAQAKAQLFAWPNLRARVLNLDDAFGAELAQQYAKQGLTTYSIENTDAHVHCSQFTFGMDGIQAYVVTTQGEAWLRSSLLGRFNLSNLLAVVATLSSMGYAMGEILSVMPKLRAPAGRMQALAHEGQPLVVVDYAHTPDALQQVLLAIRPHVAQGGRLWVVFGCGGDRDKGKRPLMAQVAQTHADVLVVTDDNPRTEAAAVIRQEILAGLTAEIAVSEIAERAQAIAYAIGEAQPGDVVVIAGKGHEDYQEINGVRTHFSDLEQAQHALQAKEVTDV</sequence>
<keyword evidence="7" id="KW-0963">Cytoplasm</keyword>
<dbReference type="InterPro" id="IPR013221">
    <property type="entry name" value="Mur_ligase_cen"/>
</dbReference>
<feature type="modified residue" description="N6-carboxylysine" evidence="7">
    <location>
        <position position="217"/>
    </location>
</feature>
<dbReference type="Pfam" id="PF08245">
    <property type="entry name" value="Mur_ligase_M"/>
    <property type="match status" value="1"/>
</dbReference>
<reference evidence="12 13" key="1">
    <citation type="submission" date="2023-06" db="EMBL/GenBank/DDBJ databases">
        <title>Thiopseudomonas sp. CY1220 draft genome sequence.</title>
        <authorList>
            <person name="Zhao G."/>
            <person name="An M."/>
        </authorList>
    </citation>
    <scope>NUCLEOTIDE SEQUENCE [LARGE SCALE GENOMIC DNA]</scope>
    <source>
        <strain evidence="12 13">CY1220</strain>
    </source>
</reference>
<keyword evidence="2 7" id="KW-0132">Cell division</keyword>
<feature type="binding site" evidence="7">
    <location>
        <begin position="108"/>
        <end position="114"/>
    </location>
    <ligand>
        <name>ATP</name>
        <dbReference type="ChEBI" id="CHEBI:30616"/>
    </ligand>
</feature>
<comment type="caution">
    <text evidence="7">Lacks conserved residue(s) required for the propagation of feature annotation.</text>
</comment>
<dbReference type="InterPro" id="IPR035911">
    <property type="entry name" value="MurE/MurF_N"/>
</dbReference>
<dbReference type="Pfam" id="PF01225">
    <property type="entry name" value="Mur_ligase"/>
    <property type="match status" value="1"/>
</dbReference>
<comment type="similarity">
    <text evidence="1 7">Belongs to the MurCDEF family. MurE subfamily.</text>
</comment>
<gene>
    <name evidence="7" type="primary">murE</name>
    <name evidence="12" type="ORF">QEZ41_01985</name>
</gene>
<dbReference type="SUPFAM" id="SSF53244">
    <property type="entry name" value="MurD-like peptide ligases, peptide-binding domain"/>
    <property type="match status" value="1"/>
</dbReference>
<comment type="caution">
    <text evidence="12">The sequence shown here is derived from an EMBL/GenBank/DDBJ whole genome shotgun (WGS) entry which is preliminary data.</text>
</comment>
<comment type="subcellular location">
    <subcellularLocation>
        <location evidence="7 8">Cytoplasm</location>
    </subcellularLocation>
</comment>
<feature type="binding site" evidence="7">
    <location>
        <position position="23"/>
    </location>
    <ligand>
        <name>UDP-N-acetyl-alpha-D-muramoyl-L-alanyl-D-glutamate</name>
        <dbReference type="ChEBI" id="CHEBI:83900"/>
    </ligand>
</feature>
<comment type="cofactor">
    <cofactor evidence="7">
        <name>Mg(2+)</name>
        <dbReference type="ChEBI" id="CHEBI:18420"/>
    </cofactor>
</comment>
<evidence type="ECO:0000256" key="8">
    <source>
        <dbReference type="RuleBase" id="RU004135"/>
    </source>
</evidence>
<keyword evidence="7 12" id="KW-0436">Ligase</keyword>
<dbReference type="NCBIfam" id="TIGR01085">
    <property type="entry name" value="murE"/>
    <property type="match status" value="1"/>
</dbReference>
<feature type="binding site" evidence="7">
    <location>
        <position position="183"/>
    </location>
    <ligand>
        <name>UDP-N-acetyl-alpha-D-muramoyl-L-alanyl-D-glutamate</name>
        <dbReference type="ChEBI" id="CHEBI:83900"/>
    </ligand>
</feature>
<feature type="binding site" evidence="7">
    <location>
        <position position="459"/>
    </location>
    <ligand>
        <name>meso-2,6-diaminopimelate</name>
        <dbReference type="ChEBI" id="CHEBI:57791"/>
    </ligand>
</feature>
<evidence type="ECO:0000256" key="1">
    <source>
        <dbReference type="ARBA" id="ARBA00005898"/>
    </source>
</evidence>
<dbReference type="SUPFAM" id="SSF63418">
    <property type="entry name" value="MurE/MurF N-terminal domain"/>
    <property type="match status" value="1"/>
</dbReference>
<evidence type="ECO:0000256" key="3">
    <source>
        <dbReference type="ARBA" id="ARBA00022960"/>
    </source>
</evidence>
<dbReference type="Pfam" id="PF02875">
    <property type="entry name" value="Mur_ligase_C"/>
    <property type="match status" value="1"/>
</dbReference>
<feature type="binding site" evidence="7">
    <location>
        <begin position="404"/>
        <end position="407"/>
    </location>
    <ligand>
        <name>meso-2,6-diaminopimelate</name>
        <dbReference type="ChEBI" id="CHEBI:57791"/>
    </ligand>
</feature>
<feature type="binding site" evidence="7">
    <location>
        <position position="25"/>
    </location>
    <ligand>
        <name>UDP-N-acetyl-alpha-D-muramoyl-L-alanyl-D-glutamate</name>
        <dbReference type="ChEBI" id="CHEBI:83900"/>
    </ligand>
</feature>
<keyword evidence="5 7" id="KW-0131">Cell cycle</keyword>
<evidence type="ECO:0000259" key="11">
    <source>
        <dbReference type="Pfam" id="PF08245"/>
    </source>
</evidence>
<dbReference type="Gene3D" id="3.40.1390.10">
    <property type="entry name" value="MurE/MurF, N-terminal domain"/>
    <property type="match status" value="1"/>
</dbReference>
<dbReference type="GO" id="GO:0008765">
    <property type="term" value="F:UDP-N-acetylmuramoylalanyl-D-glutamate-2,6-diaminopimelate ligase activity"/>
    <property type="evidence" value="ECO:0007669"/>
    <property type="project" value="UniProtKB-EC"/>
</dbReference>
<keyword evidence="13" id="KW-1185">Reference proteome</keyword>
<comment type="function">
    <text evidence="7">Catalyzes the addition of meso-diaminopimelic acid to the nucleotide precursor UDP-N-acetylmuramoyl-L-alanyl-D-glutamate (UMAG) in the biosynthesis of bacterial cell-wall peptidoglycan.</text>
</comment>
<dbReference type="EMBL" id="JAUCDY010000001">
    <property type="protein sequence ID" value="MDM7857054.1"/>
    <property type="molecule type" value="Genomic_DNA"/>
</dbReference>
<keyword evidence="7" id="KW-0460">Magnesium</keyword>
<feature type="binding site" evidence="7">
    <location>
        <position position="185"/>
    </location>
    <ligand>
        <name>UDP-N-acetyl-alpha-D-muramoyl-L-alanyl-D-glutamate</name>
        <dbReference type="ChEBI" id="CHEBI:83900"/>
    </ligand>
</feature>
<dbReference type="Proteomes" id="UP001241056">
    <property type="component" value="Unassembled WGS sequence"/>
</dbReference>
<feature type="binding site" evidence="7">
    <location>
        <position position="455"/>
    </location>
    <ligand>
        <name>meso-2,6-diaminopimelate</name>
        <dbReference type="ChEBI" id="CHEBI:57791"/>
    </ligand>
</feature>
<comment type="pathway">
    <text evidence="7 8">Cell wall biogenesis; peptidoglycan biosynthesis.</text>
</comment>
<evidence type="ECO:0000256" key="5">
    <source>
        <dbReference type="ARBA" id="ARBA00023306"/>
    </source>
</evidence>
<accession>A0ABT7SNF1</accession>
<dbReference type="HAMAP" id="MF_00208">
    <property type="entry name" value="MurE"/>
    <property type="match status" value="1"/>
</dbReference>
<keyword evidence="3 7" id="KW-0133">Cell shape</keyword>
<keyword evidence="4 7" id="KW-0573">Peptidoglycan synthesis</keyword>
<dbReference type="NCBIfam" id="NF001126">
    <property type="entry name" value="PRK00139.1-4"/>
    <property type="match status" value="1"/>
</dbReference>
<dbReference type="InterPro" id="IPR005761">
    <property type="entry name" value="UDP-N-AcMur-Glu-dNH2Pim_ligase"/>
</dbReference>
<evidence type="ECO:0000256" key="2">
    <source>
        <dbReference type="ARBA" id="ARBA00022618"/>
    </source>
</evidence>
<feature type="domain" description="Mur ligase C-terminal" evidence="10">
    <location>
        <begin position="329"/>
        <end position="457"/>
    </location>
</feature>
<evidence type="ECO:0000256" key="6">
    <source>
        <dbReference type="ARBA" id="ARBA00023316"/>
    </source>
</evidence>
<dbReference type="SUPFAM" id="SSF53623">
    <property type="entry name" value="MurD-like peptide ligases, catalytic domain"/>
    <property type="match status" value="1"/>
</dbReference>
<evidence type="ECO:0000259" key="10">
    <source>
        <dbReference type="Pfam" id="PF02875"/>
    </source>
</evidence>
<dbReference type="EC" id="6.3.2.13" evidence="7"/>
<feature type="binding site" evidence="7">
    <location>
        <position position="380"/>
    </location>
    <ligand>
        <name>meso-2,6-diaminopimelate</name>
        <dbReference type="ChEBI" id="CHEBI:57791"/>
    </ligand>
</feature>
<dbReference type="Gene3D" id="3.40.1190.10">
    <property type="entry name" value="Mur-like, catalytic domain"/>
    <property type="match status" value="1"/>
</dbReference>
<dbReference type="InterPro" id="IPR004101">
    <property type="entry name" value="Mur_ligase_C"/>
</dbReference>
<feature type="domain" description="Mur ligase central" evidence="11">
    <location>
        <begin position="106"/>
        <end position="306"/>
    </location>
</feature>
<dbReference type="NCBIfam" id="NF001124">
    <property type="entry name" value="PRK00139.1-2"/>
    <property type="match status" value="1"/>
</dbReference>
<keyword evidence="6 7" id="KW-0961">Cell wall biogenesis/degradation</keyword>
<feature type="short sequence motif" description="Meso-diaminopimelate recognition motif" evidence="7">
    <location>
        <begin position="404"/>
        <end position="407"/>
    </location>
</feature>
<evidence type="ECO:0000259" key="9">
    <source>
        <dbReference type="Pfam" id="PF01225"/>
    </source>
</evidence>
<comment type="PTM">
    <text evidence="7">Carboxylation is probably crucial for Mg(2+) binding and, consequently, for the gamma-phosphate positioning of ATP.</text>
</comment>
<organism evidence="12 13">
    <name type="scientific">Thiopseudomonas acetoxidans</name>
    <dbReference type="NCBI Taxonomy" id="3041622"/>
    <lineage>
        <taxon>Bacteria</taxon>
        <taxon>Pseudomonadati</taxon>
        <taxon>Pseudomonadota</taxon>
        <taxon>Gammaproteobacteria</taxon>
        <taxon>Pseudomonadales</taxon>
        <taxon>Pseudomonadaceae</taxon>
        <taxon>Thiopseudomonas</taxon>
    </lineage>
</organism>
<feature type="binding site" evidence="7">
    <location>
        <position position="177"/>
    </location>
    <ligand>
        <name>UDP-N-acetyl-alpha-D-muramoyl-L-alanyl-D-glutamate</name>
        <dbReference type="ChEBI" id="CHEBI:83900"/>
    </ligand>
</feature>
<feature type="binding site" evidence="7">
    <location>
        <begin position="150"/>
        <end position="151"/>
    </location>
    <ligand>
        <name>UDP-N-acetyl-alpha-D-muramoyl-L-alanyl-D-glutamate</name>
        <dbReference type="ChEBI" id="CHEBI:83900"/>
    </ligand>
</feature>
<evidence type="ECO:0000256" key="7">
    <source>
        <dbReference type="HAMAP-Rule" id="MF_00208"/>
    </source>
</evidence>
<evidence type="ECO:0000313" key="13">
    <source>
        <dbReference type="Proteomes" id="UP001241056"/>
    </source>
</evidence>
<comment type="catalytic activity">
    <reaction evidence="7">
        <text>UDP-N-acetyl-alpha-D-muramoyl-L-alanyl-D-glutamate + meso-2,6-diaminopimelate + ATP = UDP-N-acetyl-alpha-D-muramoyl-L-alanyl-gamma-D-glutamyl-meso-2,6-diaminopimelate + ADP + phosphate + H(+)</text>
        <dbReference type="Rhea" id="RHEA:23676"/>
        <dbReference type="ChEBI" id="CHEBI:15378"/>
        <dbReference type="ChEBI" id="CHEBI:30616"/>
        <dbReference type="ChEBI" id="CHEBI:43474"/>
        <dbReference type="ChEBI" id="CHEBI:57791"/>
        <dbReference type="ChEBI" id="CHEBI:83900"/>
        <dbReference type="ChEBI" id="CHEBI:83905"/>
        <dbReference type="ChEBI" id="CHEBI:456216"/>
        <dbReference type="EC" id="6.3.2.13"/>
    </reaction>
</comment>
<dbReference type="PANTHER" id="PTHR23135">
    <property type="entry name" value="MUR LIGASE FAMILY MEMBER"/>
    <property type="match status" value="1"/>
</dbReference>
<dbReference type="InterPro" id="IPR036565">
    <property type="entry name" value="Mur-like_cat_sf"/>
</dbReference>
<feature type="domain" description="Mur ligase N-terminal catalytic" evidence="9">
    <location>
        <begin position="18"/>
        <end position="94"/>
    </location>
</feature>
<name>A0ABT7SNF1_9GAMM</name>
<evidence type="ECO:0000313" key="12">
    <source>
        <dbReference type="EMBL" id="MDM7857054.1"/>
    </source>
</evidence>
<dbReference type="PANTHER" id="PTHR23135:SF4">
    <property type="entry name" value="UDP-N-ACETYLMURAMOYL-L-ALANYL-D-GLUTAMATE--2,6-DIAMINOPIMELATE LIGASE MURE HOMOLOG, CHLOROPLASTIC"/>
    <property type="match status" value="1"/>
</dbReference>
<keyword evidence="7" id="KW-0547">Nucleotide-binding</keyword>
<dbReference type="Gene3D" id="3.90.190.20">
    <property type="entry name" value="Mur ligase, C-terminal domain"/>
    <property type="match status" value="1"/>
</dbReference>
<keyword evidence="7" id="KW-0067">ATP-binding</keyword>
<protein>
    <recommendedName>
        <fullName evidence="7">UDP-N-acetylmuramoyl-L-alanyl-D-glutamate--2,6-diaminopimelate ligase</fullName>
        <ecNumber evidence="7">6.3.2.13</ecNumber>
    </recommendedName>
    <alternativeName>
        <fullName evidence="7">Meso-A2pm-adding enzyme</fullName>
    </alternativeName>
    <alternativeName>
        <fullName evidence="7">Meso-diaminopimelate-adding enzyme</fullName>
    </alternativeName>
    <alternativeName>
        <fullName evidence="7">UDP-MurNAc-L-Ala-D-Glu:meso-diaminopimelate ligase</fullName>
    </alternativeName>
    <alternativeName>
        <fullName evidence="7">UDP-MurNAc-tripeptide synthetase</fullName>
    </alternativeName>
    <alternativeName>
        <fullName evidence="7">UDP-N-acetylmuramyl-tripeptide synthetase</fullName>
    </alternativeName>
</protein>
<evidence type="ECO:0000256" key="4">
    <source>
        <dbReference type="ARBA" id="ARBA00022984"/>
    </source>
</evidence>
<dbReference type="InterPro" id="IPR000713">
    <property type="entry name" value="Mur_ligase_N"/>
</dbReference>
<dbReference type="InterPro" id="IPR036615">
    <property type="entry name" value="Mur_ligase_C_dom_sf"/>
</dbReference>